<keyword evidence="6" id="KW-0560">Oxidoreductase</keyword>
<reference evidence="13" key="1">
    <citation type="journal article" date="2020" name="Stud. Mycol.">
        <title>101 Dothideomycetes genomes: a test case for predicting lifestyles and emergence of pathogens.</title>
        <authorList>
            <person name="Haridas S."/>
            <person name="Albert R."/>
            <person name="Binder M."/>
            <person name="Bloem J."/>
            <person name="Labutti K."/>
            <person name="Salamov A."/>
            <person name="Andreopoulos B."/>
            <person name="Baker S."/>
            <person name="Barry K."/>
            <person name="Bills G."/>
            <person name="Bluhm B."/>
            <person name="Cannon C."/>
            <person name="Castanera R."/>
            <person name="Culley D."/>
            <person name="Daum C."/>
            <person name="Ezra D."/>
            <person name="Gonzalez J."/>
            <person name="Henrissat B."/>
            <person name="Kuo A."/>
            <person name="Liang C."/>
            <person name="Lipzen A."/>
            <person name="Lutzoni F."/>
            <person name="Magnuson J."/>
            <person name="Mondo S."/>
            <person name="Nolan M."/>
            <person name="Ohm R."/>
            <person name="Pangilinan J."/>
            <person name="Park H.-J."/>
            <person name="Ramirez L."/>
            <person name="Alfaro M."/>
            <person name="Sun H."/>
            <person name="Tritt A."/>
            <person name="Yoshinaga Y."/>
            <person name="Zwiers L.-H."/>
            <person name="Turgeon B."/>
            <person name="Goodwin S."/>
            <person name="Spatafora J."/>
            <person name="Crous P."/>
            <person name="Grigoriev I."/>
        </authorList>
    </citation>
    <scope>NUCLEOTIDE SEQUENCE</scope>
    <source>
        <strain evidence="13">CBS 107.79</strain>
    </source>
</reference>
<evidence type="ECO:0000259" key="11">
    <source>
        <dbReference type="PROSITE" id="PS51340"/>
    </source>
</evidence>
<dbReference type="EMBL" id="ML976665">
    <property type="protein sequence ID" value="KAF1976874.1"/>
    <property type="molecule type" value="Genomic_DNA"/>
</dbReference>
<dbReference type="PROSITE" id="PS51384">
    <property type="entry name" value="FAD_FR"/>
    <property type="match status" value="1"/>
</dbReference>
<dbReference type="InterPro" id="IPR011037">
    <property type="entry name" value="Pyrv_Knase-like_insert_dom_sf"/>
</dbReference>
<keyword evidence="2" id="KW-0285">Flavoprotein</keyword>
<dbReference type="CDD" id="cd00207">
    <property type="entry name" value="fer2"/>
    <property type="match status" value="1"/>
</dbReference>
<keyword evidence="14" id="KW-1185">Reference proteome</keyword>
<keyword evidence="5" id="KW-0479">Metal-binding</keyword>
<protein>
    <submittedName>
        <fullName evidence="13">3-chlorobenzoate-3,4-dioxygenase reductase subunit</fullName>
    </submittedName>
</protein>
<dbReference type="AlphaFoldDB" id="A0A6A5VI35"/>
<dbReference type="PROSITE" id="PS51340">
    <property type="entry name" value="MOSC"/>
    <property type="match status" value="1"/>
</dbReference>
<name>A0A6A5VI35_9PLEO</name>
<dbReference type="GO" id="GO:0030170">
    <property type="term" value="F:pyridoxal phosphate binding"/>
    <property type="evidence" value="ECO:0007669"/>
    <property type="project" value="InterPro"/>
</dbReference>
<dbReference type="PRINTS" id="PR00409">
    <property type="entry name" value="PHDIOXRDTASE"/>
</dbReference>
<dbReference type="Pfam" id="PF03473">
    <property type="entry name" value="MOSC"/>
    <property type="match status" value="1"/>
</dbReference>
<dbReference type="PANTHER" id="PTHR30212:SF2">
    <property type="entry name" value="PROTEIN YIIM"/>
    <property type="match status" value="1"/>
</dbReference>
<proteinExistence type="predicted"/>
<keyword evidence="3" id="KW-0288">FMN</keyword>
<dbReference type="SUPFAM" id="SSF50800">
    <property type="entry name" value="PK beta-barrel domain-like"/>
    <property type="match status" value="1"/>
</dbReference>
<dbReference type="InterPro" id="IPR006058">
    <property type="entry name" value="2Fe2S_fd_BS"/>
</dbReference>
<evidence type="ECO:0000256" key="8">
    <source>
        <dbReference type="ARBA" id="ARBA00023014"/>
    </source>
</evidence>
<dbReference type="PANTHER" id="PTHR30212">
    <property type="entry name" value="PROTEIN YIIM"/>
    <property type="match status" value="1"/>
</dbReference>
<evidence type="ECO:0000259" key="10">
    <source>
        <dbReference type="PROSITE" id="PS51085"/>
    </source>
</evidence>
<evidence type="ECO:0000256" key="7">
    <source>
        <dbReference type="ARBA" id="ARBA00023004"/>
    </source>
</evidence>
<accession>A0A6A5VI35</accession>
<feature type="domain" description="MOSC" evidence="11">
    <location>
        <begin position="55"/>
        <end position="191"/>
    </location>
</feature>
<feature type="domain" description="2Fe-2S ferredoxin-type" evidence="10">
    <location>
        <begin position="472"/>
        <end position="565"/>
    </location>
</feature>
<dbReference type="GO" id="GO:0051537">
    <property type="term" value="F:2 iron, 2 sulfur cluster binding"/>
    <property type="evidence" value="ECO:0007669"/>
    <property type="project" value="UniProtKB-KW"/>
</dbReference>
<dbReference type="InterPro" id="IPR005163">
    <property type="entry name" value="Tri_helical_YiiM-like"/>
</dbReference>
<dbReference type="SUPFAM" id="SSF63380">
    <property type="entry name" value="Riboflavin synthase domain-like"/>
    <property type="match status" value="1"/>
</dbReference>
<organism evidence="13 14">
    <name type="scientific">Bimuria novae-zelandiae CBS 107.79</name>
    <dbReference type="NCBI Taxonomy" id="1447943"/>
    <lineage>
        <taxon>Eukaryota</taxon>
        <taxon>Fungi</taxon>
        <taxon>Dikarya</taxon>
        <taxon>Ascomycota</taxon>
        <taxon>Pezizomycotina</taxon>
        <taxon>Dothideomycetes</taxon>
        <taxon>Pleosporomycetidae</taxon>
        <taxon>Pleosporales</taxon>
        <taxon>Massarineae</taxon>
        <taxon>Didymosphaeriaceae</taxon>
        <taxon>Bimuria</taxon>
    </lineage>
</organism>
<dbReference type="CDD" id="cd06185">
    <property type="entry name" value="PDR_like"/>
    <property type="match status" value="1"/>
</dbReference>
<evidence type="ECO:0000313" key="14">
    <source>
        <dbReference type="Proteomes" id="UP000800036"/>
    </source>
</evidence>
<evidence type="ECO:0000256" key="2">
    <source>
        <dbReference type="ARBA" id="ARBA00022630"/>
    </source>
</evidence>
<gene>
    <name evidence="13" type="ORF">BU23DRAFT_14280</name>
</gene>
<evidence type="ECO:0000256" key="6">
    <source>
        <dbReference type="ARBA" id="ARBA00023002"/>
    </source>
</evidence>
<evidence type="ECO:0000256" key="3">
    <source>
        <dbReference type="ARBA" id="ARBA00022643"/>
    </source>
</evidence>
<dbReference type="PROSITE" id="PS51085">
    <property type="entry name" value="2FE2S_FER_2"/>
    <property type="match status" value="1"/>
</dbReference>
<keyword evidence="8" id="KW-0411">Iron-sulfur</keyword>
<keyword evidence="13" id="KW-0223">Dioxygenase</keyword>
<dbReference type="InterPro" id="IPR054582">
    <property type="entry name" value="DmmA-like_N"/>
</dbReference>
<evidence type="ECO:0000256" key="4">
    <source>
        <dbReference type="ARBA" id="ARBA00022714"/>
    </source>
</evidence>
<dbReference type="GO" id="GO:0051213">
    <property type="term" value="F:dioxygenase activity"/>
    <property type="evidence" value="ECO:0007669"/>
    <property type="project" value="UniProtKB-KW"/>
</dbReference>
<dbReference type="InterPro" id="IPR052353">
    <property type="entry name" value="Benzoxazolinone_Detox_Enz"/>
</dbReference>
<dbReference type="InterPro" id="IPR012675">
    <property type="entry name" value="Beta-grasp_dom_sf"/>
</dbReference>
<evidence type="ECO:0000256" key="5">
    <source>
        <dbReference type="ARBA" id="ARBA00022723"/>
    </source>
</evidence>
<feature type="domain" description="FAD-binding FR-type" evidence="12">
    <location>
        <begin position="259"/>
        <end position="362"/>
    </location>
</feature>
<dbReference type="Pfam" id="PF03475">
    <property type="entry name" value="YiiM_3-alpha"/>
    <property type="match status" value="1"/>
</dbReference>
<dbReference type="Pfam" id="PF22290">
    <property type="entry name" value="DmmA-like_N"/>
    <property type="match status" value="1"/>
</dbReference>
<dbReference type="InterPro" id="IPR017938">
    <property type="entry name" value="Riboflavin_synthase-like_b-brl"/>
</dbReference>
<dbReference type="InterPro" id="IPR036010">
    <property type="entry name" value="2Fe-2S_ferredoxin-like_sf"/>
</dbReference>
<dbReference type="Gene3D" id="3.10.20.30">
    <property type="match status" value="1"/>
</dbReference>
<sequence>MAIAPPTPWTPPPRPNPETLKNPPPFSPIPLHHLRTGKIRPVFNKPGMTSAIHKSPLPFPVIITTSGIAGDEHAYVPHCSPDKAVHHYSTAHYARWAAEIPESAHIFKPGAFGENLFSEELDEMSVCIGDKVRIGGVLLEVSEPRTPCYKLNHRFQVKNMANRVQTLLRSGWLYRVLEPGVVEKGAMIELVERVHPEWTVARVAYYLFLERDNMEMNKEIVGLAELGGDIKARFEQRVKKGQLEDEAGRLFGGEEEKMDTWNEYRLVGKRRETSTVTAFVFEAAEIIAEEDIKAVEPGSHVRIKLGGKLVRAYSVVGGTTKRFELGIALDPESRGGSKFMHTRAQVGDIFTIGRITATFPLAKDADKHIIIAGGIGITAFLAAAEYLSHPKQHFKLHFAVSSEVPFAAQIKALGSNATVYNKSLGQRMDLKAVISAADPTTHIYSCGPQRLMDAVADVAKEYGLPERSVHFEQFTVTTSGDPFTAELKQSGKTLDVGPTQSLLDVLRSAGMDIDSSCEVGNCGTCRVDVCSGRIEHRGTGLVDEEKEGSMLSCVSRGIGRIVLDL</sequence>
<keyword evidence="7" id="KW-0408">Iron</keyword>
<dbReference type="GO" id="GO:0030151">
    <property type="term" value="F:molybdenum ion binding"/>
    <property type="evidence" value="ECO:0007669"/>
    <property type="project" value="InterPro"/>
</dbReference>
<evidence type="ECO:0000313" key="13">
    <source>
        <dbReference type="EMBL" id="KAF1976874.1"/>
    </source>
</evidence>
<comment type="cofactor">
    <cofactor evidence="1">
        <name>FMN</name>
        <dbReference type="ChEBI" id="CHEBI:58210"/>
    </cofactor>
</comment>
<evidence type="ECO:0000256" key="1">
    <source>
        <dbReference type="ARBA" id="ARBA00001917"/>
    </source>
</evidence>
<feature type="region of interest" description="Disordered" evidence="9">
    <location>
        <begin position="1"/>
        <end position="27"/>
    </location>
</feature>
<dbReference type="InterPro" id="IPR017927">
    <property type="entry name" value="FAD-bd_FR_type"/>
</dbReference>
<dbReference type="Proteomes" id="UP000800036">
    <property type="component" value="Unassembled WGS sequence"/>
</dbReference>
<evidence type="ECO:0000256" key="9">
    <source>
        <dbReference type="SAM" id="MobiDB-lite"/>
    </source>
</evidence>
<dbReference type="InterPro" id="IPR001041">
    <property type="entry name" value="2Fe-2S_ferredoxin-type"/>
</dbReference>
<keyword evidence="4" id="KW-0001">2Fe-2S</keyword>
<dbReference type="PROSITE" id="PS00197">
    <property type="entry name" value="2FE2S_FER_1"/>
    <property type="match status" value="1"/>
</dbReference>
<dbReference type="OrthoDB" id="5390at2759"/>
<dbReference type="Gene3D" id="2.40.30.10">
    <property type="entry name" value="Translation factors"/>
    <property type="match status" value="1"/>
</dbReference>
<evidence type="ECO:0000259" key="12">
    <source>
        <dbReference type="PROSITE" id="PS51384"/>
    </source>
</evidence>
<dbReference type="Pfam" id="PF00111">
    <property type="entry name" value="Fer2"/>
    <property type="match status" value="1"/>
</dbReference>
<dbReference type="InterPro" id="IPR039261">
    <property type="entry name" value="FNR_nucleotide-bd"/>
</dbReference>
<dbReference type="InterPro" id="IPR005302">
    <property type="entry name" value="MoCF_Sase_C"/>
</dbReference>
<dbReference type="Gene3D" id="2.40.33.20">
    <property type="entry name" value="PK beta-barrel domain-like"/>
    <property type="match status" value="1"/>
</dbReference>
<dbReference type="SUPFAM" id="SSF54292">
    <property type="entry name" value="2Fe-2S ferredoxin-like"/>
    <property type="match status" value="1"/>
</dbReference>
<dbReference type="Gene3D" id="3.40.50.80">
    <property type="entry name" value="Nucleotide-binding domain of ferredoxin-NADP reductase (FNR) module"/>
    <property type="match status" value="1"/>
</dbReference>
<dbReference type="SUPFAM" id="SSF52343">
    <property type="entry name" value="Ferredoxin reductase-like, C-terminal NADP-linked domain"/>
    <property type="match status" value="1"/>
</dbReference>